<evidence type="ECO:0000313" key="7">
    <source>
        <dbReference type="EMBL" id="KAG2557710.1"/>
    </source>
</evidence>
<keyword evidence="3" id="KW-0677">Repeat</keyword>
<comment type="caution">
    <text evidence="7">The sequence shown here is derived from an EMBL/GenBank/DDBJ whole genome shotgun (WGS) entry which is preliminary data.</text>
</comment>
<dbReference type="PANTHER" id="PTHR19338:SF53">
    <property type="entry name" value="RX N-TERMINAL DOMAIN-CONTAINING PROTEIN"/>
    <property type="match status" value="1"/>
</dbReference>
<name>A0A8T0P7X6_PANVG</name>
<dbReference type="GO" id="GO:0000166">
    <property type="term" value="F:nucleotide binding"/>
    <property type="evidence" value="ECO:0007669"/>
    <property type="project" value="UniProtKB-KW"/>
</dbReference>
<dbReference type="EMBL" id="CM029052">
    <property type="protein sequence ID" value="KAG2557710.1"/>
    <property type="molecule type" value="Genomic_DNA"/>
</dbReference>
<dbReference type="PANTHER" id="PTHR19338">
    <property type="entry name" value="TRANSLOCASE OF INNER MITOCHONDRIAL MEMBRANE 13 HOMOLOG"/>
    <property type="match status" value="1"/>
</dbReference>
<reference evidence="7" key="1">
    <citation type="submission" date="2020-05" db="EMBL/GenBank/DDBJ databases">
        <title>WGS assembly of Panicum virgatum.</title>
        <authorList>
            <person name="Lovell J.T."/>
            <person name="Jenkins J."/>
            <person name="Shu S."/>
            <person name="Juenger T.E."/>
            <person name="Schmutz J."/>
        </authorList>
    </citation>
    <scope>NUCLEOTIDE SEQUENCE</scope>
    <source>
        <strain evidence="7">AP13</strain>
    </source>
</reference>
<keyword evidence="2" id="KW-0433">Leucine-rich repeat</keyword>
<keyword evidence="4" id="KW-0547">Nucleotide-binding</keyword>
<evidence type="ECO:0000256" key="2">
    <source>
        <dbReference type="ARBA" id="ARBA00022614"/>
    </source>
</evidence>
<keyword evidence="8" id="KW-1185">Reference proteome</keyword>
<organism evidence="7 8">
    <name type="scientific">Panicum virgatum</name>
    <name type="common">Blackwell switchgrass</name>
    <dbReference type="NCBI Taxonomy" id="38727"/>
    <lineage>
        <taxon>Eukaryota</taxon>
        <taxon>Viridiplantae</taxon>
        <taxon>Streptophyta</taxon>
        <taxon>Embryophyta</taxon>
        <taxon>Tracheophyta</taxon>
        <taxon>Spermatophyta</taxon>
        <taxon>Magnoliopsida</taxon>
        <taxon>Liliopsida</taxon>
        <taxon>Poales</taxon>
        <taxon>Poaceae</taxon>
        <taxon>PACMAD clade</taxon>
        <taxon>Panicoideae</taxon>
        <taxon>Panicodae</taxon>
        <taxon>Paniceae</taxon>
        <taxon>Panicinae</taxon>
        <taxon>Panicum</taxon>
        <taxon>Panicum sect. Hiantes</taxon>
    </lineage>
</organism>
<dbReference type="Gene3D" id="1.20.5.4130">
    <property type="match status" value="1"/>
</dbReference>
<proteinExistence type="inferred from homology"/>
<evidence type="ECO:0000256" key="1">
    <source>
        <dbReference type="ARBA" id="ARBA00008894"/>
    </source>
</evidence>
<dbReference type="OrthoDB" id="679730at2759"/>
<accession>A0A8T0P7X6</accession>
<sequence>MEIATSEMSSLLLKLAELLTDEYKLQTSRRGEIMFLKAEFESMEAVLERVSKAPITENQVNIWTNEVRELSYDIEDSMDKFMVCIDTHPSATRQGFKEFVSRSMRLLTAART</sequence>
<evidence type="ECO:0000256" key="5">
    <source>
        <dbReference type="ARBA" id="ARBA00022821"/>
    </source>
</evidence>
<gene>
    <name evidence="7" type="ORF">PVAP13_8NG253500</name>
</gene>
<dbReference type="InterPro" id="IPR041118">
    <property type="entry name" value="Rx_N"/>
</dbReference>
<dbReference type="GO" id="GO:0006952">
    <property type="term" value="P:defense response"/>
    <property type="evidence" value="ECO:0007669"/>
    <property type="project" value="UniProtKB-KW"/>
</dbReference>
<comment type="similarity">
    <text evidence="1">Belongs to the disease resistance NB-LRR family.</text>
</comment>
<feature type="domain" description="Disease resistance N-terminal" evidence="6">
    <location>
        <begin position="8"/>
        <end position="95"/>
    </location>
</feature>
<dbReference type="Proteomes" id="UP000823388">
    <property type="component" value="Chromosome 8N"/>
</dbReference>
<keyword evidence="5" id="KW-0611">Plant defense</keyword>
<dbReference type="Pfam" id="PF18052">
    <property type="entry name" value="Rx_N"/>
    <property type="match status" value="1"/>
</dbReference>
<evidence type="ECO:0000256" key="3">
    <source>
        <dbReference type="ARBA" id="ARBA00022737"/>
    </source>
</evidence>
<protein>
    <recommendedName>
        <fullName evidence="6">Disease resistance N-terminal domain-containing protein</fullName>
    </recommendedName>
</protein>
<evidence type="ECO:0000256" key="4">
    <source>
        <dbReference type="ARBA" id="ARBA00022741"/>
    </source>
</evidence>
<dbReference type="AlphaFoldDB" id="A0A8T0P7X6"/>
<evidence type="ECO:0000313" key="8">
    <source>
        <dbReference type="Proteomes" id="UP000823388"/>
    </source>
</evidence>
<evidence type="ECO:0000259" key="6">
    <source>
        <dbReference type="Pfam" id="PF18052"/>
    </source>
</evidence>